<dbReference type="InterPro" id="IPR042176">
    <property type="entry name" value="Pantoate_ligase_C"/>
</dbReference>
<dbReference type="EMBL" id="RHHQ01000022">
    <property type="protein sequence ID" value="RNB81666.1"/>
    <property type="molecule type" value="Genomic_DNA"/>
</dbReference>
<feature type="active site" description="Proton donor" evidence="8">
    <location>
        <position position="41"/>
    </location>
</feature>
<dbReference type="Gene3D" id="3.40.50.620">
    <property type="entry name" value="HUPs"/>
    <property type="match status" value="1"/>
</dbReference>
<reference evidence="9 10" key="1">
    <citation type="submission" date="2018-10" db="EMBL/GenBank/DDBJ databases">
        <title>Phylogenomics of Brevibacillus.</title>
        <authorList>
            <person name="Dunlap C."/>
        </authorList>
    </citation>
    <scope>NUCLEOTIDE SEQUENCE [LARGE SCALE GENOMIC DNA]</scope>
    <source>
        <strain evidence="9 10">JCM 15716</strain>
    </source>
</reference>
<proteinExistence type="inferred from homology"/>
<keyword evidence="6 8" id="KW-0067">ATP-binding</keyword>
<dbReference type="GO" id="GO:0005524">
    <property type="term" value="F:ATP binding"/>
    <property type="evidence" value="ECO:0007669"/>
    <property type="project" value="UniProtKB-KW"/>
</dbReference>
<evidence type="ECO:0000256" key="5">
    <source>
        <dbReference type="ARBA" id="ARBA00022741"/>
    </source>
</evidence>
<dbReference type="OrthoDB" id="9773087at2"/>
<dbReference type="FunFam" id="3.30.1300.10:FF:000001">
    <property type="entry name" value="Pantothenate synthetase"/>
    <property type="match status" value="1"/>
</dbReference>
<keyword evidence="3 8" id="KW-0436">Ligase</keyword>
<dbReference type="GO" id="GO:0004592">
    <property type="term" value="F:pantoate-beta-alanine ligase activity"/>
    <property type="evidence" value="ECO:0007669"/>
    <property type="project" value="UniProtKB-UniRule"/>
</dbReference>
<evidence type="ECO:0000256" key="3">
    <source>
        <dbReference type="ARBA" id="ARBA00022598"/>
    </source>
</evidence>
<keyword evidence="10" id="KW-1185">Reference proteome</keyword>
<feature type="binding site" evidence="8">
    <location>
        <position position="65"/>
    </location>
    <ligand>
        <name>beta-alanine</name>
        <dbReference type="ChEBI" id="CHEBI:57966"/>
    </ligand>
</feature>
<evidence type="ECO:0000256" key="6">
    <source>
        <dbReference type="ARBA" id="ARBA00022840"/>
    </source>
</evidence>
<evidence type="ECO:0000256" key="7">
    <source>
        <dbReference type="ARBA" id="ARBA00048258"/>
    </source>
</evidence>
<comment type="catalytic activity">
    <reaction evidence="7 8">
        <text>(R)-pantoate + beta-alanine + ATP = (R)-pantothenate + AMP + diphosphate + H(+)</text>
        <dbReference type="Rhea" id="RHEA:10912"/>
        <dbReference type="ChEBI" id="CHEBI:15378"/>
        <dbReference type="ChEBI" id="CHEBI:15980"/>
        <dbReference type="ChEBI" id="CHEBI:29032"/>
        <dbReference type="ChEBI" id="CHEBI:30616"/>
        <dbReference type="ChEBI" id="CHEBI:33019"/>
        <dbReference type="ChEBI" id="CHEBI:57966"/>
        <dbReference type="ChEBI" id="CHEBI:456215"/>
        <dbReference type="EC" id="6.3.2.1"/>
    </reaction>
</comment>
<dbReference type="PANTHER" id="PTHR21299:SF1">
    <property type="entry name" value="PANTOATE--BETA-ALANINE LIGASE"/>
    <property type="match status" value="1"/>
</dbReference>
<dbReference type="InterPro" id="IPR004821">
    <property type="entry name" value="Cyt_trans-like"/>
</dbReference>
<comment type="similarity">
    <text evidence="2 8">Belongs to the pantothenate synthetase family.</text>
</comment>
<evidence type="ECO:0000256" key="8">
    <source>
        <dbReference type="HAMAP-Rule" id="MF_00158"/>
    </source>
</evidence>
<feature type="binding site" evidence="8">
    <location>
        <begin position="188"/>
        <end position="191"/>
    </location>
    <ligand>
        <name>ATP</name>
        <dbReference type="ChEBI" id="CHEBI:30616"/>
    </ligand>
</feature>
<comment type="function">
    <text evidence="8">Catalyzes the condensation of pantoate with beta-alanine in an ATP-dependent reaction via a pantoyl-adenylate intermediate.</text>
</comment>
<dbReference type="PANTHER" id="PTHR21299">
    <property type="entry name" value="CYTIDYLATE KINASE/PANTOATE-BETA-ALANINE LIGASE"/>
    <property type="match status" value="1"/>
</dbReference>
<sequence length="288" mass="31781">MNQTIVQCDAIQSLRDYLQPLRREGKRIGFVPTMGYLHAGHASLVSRAKQECDVVVLSIFVNPLQFGPNEDFSRYPRDLQRDKEIAAQAGVSVLFTPSVEEMYPQKILTTVSVAQVTEPLCGRSRPGHFDGVATVVSKLFHIVGPDAAYFGEKDAQQLAVIEQMVTDLSMPVTIVPCPIVREQDGLAMSSRNVYLSAEERDQALVLSQSLQKAREAIEIGETSAATIRDGIVRMIEAKPLAVIDYVEVMEYPALKTVETLESGQRICVALAVAFGKTRLLDNLIMRIS</sequence>
<dbReference type="EC" id="6.3.2.1" evidence="8"/>
<dbReference type="InterPro" id="IPR003721">
    <property type="entry name" value="Pantoate_ligase"/>
</dbReference>
<name>A0A3M8D0Q4_9BACL</name>
<keyword evidence="8" id="KW-0963">Cytoplasm</keyword>
<feature type="binding site" evidence="8">
    <location>
        <begin position="34"/>
        <end position="41"/>
    </location>
    <ligand>
        <name>ATP</name>
        <dbReference type="ChEBI" id="CHEBI:30616"/>
    </ligand>
</feature>
<evidence type="ECO:0000313" key="9">
    <source>
        <dbReference type="EMBL" id="RNB81666.1"/>
    </source>
</evidence>
<comment type="pathway">
    <text evidence="1 8">Cofactor biosynthesis; (R)-pantothenate biosynthesis; (R)-pantothenate from (R)-pantoate and beta-alanine: step 1/1.</text>
</comment>
<comment type="subcellular location">
    <subcellularLocation>
        <location evidence="8">Cytoplasm</location>
    </subcellularLocation>
</comment>
<accession>A0A3M8D0Q4</accession>
<evidence type="ECO:0000256" key="1">
    <source>
        <dbReference type="ARBA" id="ARBA00004990"/>
    </source>
</evidence>
<dbReference type="Gene3D" id="3.30.1300.10">
    <property type="entry name" value="Pantoate-beta-alanine ligase, C-terminal domain"/>
    <property type="match status" value="1"/>
</dbReference>
<feature type="binding site" evidence="8">
    <location>
        <begin position="151"/>
        <end position="154"/>
    </location>
    <ligand>
        <name>ATP</name>
        <dbReference type="ChEBI" id="CHEBI:30616"/>
    </ligand>
</feature>
<comment type="subunit">
    <text evidence="8">Homodimer.</text>
</comment>
<evidence type="ECO:0000256" key="4">
    <source>
        <dbReference type="ARBA" id="ARBA00022655"/>
    </source>
</evidence>
<feature type="binding site" evidence="8">
    <location>
        <position position="180"/>
    </location>
    <ligand>
        <name>ATP</name>
        <dbReference type="ChEBI" id="CHEBI:30616"/>
    </ligand>
</feature>
<dbReference type="SUPFAM" id="SSF52374">
    <property type="entry name" value="Nucleotidylyl transferase"/>
    <property type="match status" value="1"/>
</dbReference>
<dbReference type="NCBIfam" id="TIGR00125">
    <property type="entry name" value="cyt_tran_rel"/>
    <property type="match status" value="1"/>
</dbReference>
<dbReference type="UniPathway" id="UPA00028">
    <property type="reaction ID" value="UER00005"/>
</dbReference>
<feature type="binding site" evidence="8">
    <location>
        <position position="65"/>
    </location>
    <ligand>
        <name>(R)-pantoate</name>
        <dbReference type="ChEBI" id="CHEBI:15980"/>
    </ligand>
</feature>
<dbReference type="Proteomes" id="UP000271031">
    <property type="component" value="Unassembled WGS sequence"/>
</dbReference>
<protein>
    <recommendedName>
        <fullName evidence="8">Pantothenate synthetase</fullName>
        <shortName evidence="8">PS</shortName>
        <ecNumber evidence="8">6.3.2.1</ecNumber>
    </recommendedName>
    <alternativeName>
        <fullName evidence="8">Pantoate--beta-alanine ligase</fullName>
    </alternativeName>
    <alternativeName>
        <fullName evidence="8">Pantoate-activating enzyme</fullName>
    </alternativeName>
</protein>
<dbReference type="AlphaFoldDB" id="A0A3M8D0Q4"/>
<comment type="caution">
    <text evidence="9">The sequence shown here is derived from an EMBL/GenBank/DDBJ whole genome shotgun (WGS) entry which is preliminary data.</text>
</comment>
<dbReference type="NCBIfam" id="TIGR00018">
    <property type="entry name" value="panC"/>
    <property type="match status" value="1"/>
</dbReference>
<comment type="miscellaneous">
    <text evidence="8">The reaction proceeds by a bi uni uni bi ping pong mechanism.</text>
</comment>
<dbReference type="CDD" id="cd00560">
    <property type="entry name" value="PanC"/>
    <property type="match status" value="1"/>
</dbReference>
<dbReference type="InterPro" id="IPR014729">
    <property type="entry name" value="Rossmann-like_a/b/a_fold"/>
</dbReference>
<feature type="binding site" evidence="8">
    <location>
        <position position="157"/>
    </location>
    <ligand>
        <name>(R)-pantoate</name>
        <dbReference type="ChEBI" id="CHEBI:15980"/>
    </ligand>
</feature>
<keyword evidence="5 8" id="KW-0547">Nucleotide-binding</keyword>
<dbReference type="FunFam" id="3.40.50.620:FF:000013">
    <property type="entry name" value="Pantothenate synthetase"/>
    <property type="match status" value="1"/>
</dbReference>
<dbReference type="RefSeq" id="WP_122920750.1">
    <property type="nucleotide sequence ID" value="NZ_RHHQ01000022.1"/>
</dbReference>
<gene>
    <name evidence="8" type="primary">panC</name>
    <name evidence="9" type="ORF">EDM56_25465</name>
</gene>
<dbReference type="GO" id="GO:0005829">
    <property type="term" value="C:cytosol"/>
    <property type="evidence" value="ECO:0007669"/>
    <property type="project" value="TreeGrafter"/>
</dbReference>
<dbReference type="Pfam" id="PF02569">
    <property type="entry name" value="Pantoate_ligase"/>
    <property type="match status" value="1"/>
</dbReference>
<dbReference type="HAMAP" id="MF_00158">
    <property type="entry name" value="PanC"/>
    <property type="match status" value="1"/>
</dbReference>
<dbReference type="GO" id="GO:0015940">
    <property type="term" value="P:pantothenate biosynthetic process"/>
    <property type="evidence" value="ECO:0007669"/>
    <property type="project" value="UniProtKB-UniRule"/>
</dbReference>
<keyword evidence="4 8" id="KW-0566">Pantothenate biosynthesis</keyword>
<organism evidence="9 10">
    <name type="scientific">Brevibacillus fluminis</name>
    <dbReference type="NCBI Taxonomy" id="511487"/>
    <lineage>
        <taxon>Bacteria</taxon>
        <taxon>Bacillati</taxon>
        <taxon>Bacillota</taxon>
        <taxon>Bacilli</taxon>
        <taxon>Bacillales</taxon>
        <taxon>Paenibacillaceae</taxon>
        <taxon>Brevibacillus</taxon>
    </lineage>
</organism>
<evidence type="ECO:0000256" key="2">
    <source>
        <dbReference type="ARBA" id="ARBA00009256"/>
    </source>
</evidence>
<evidence type="ECO:0000313" key="10">
    <source>
        <dbReference type="Proteomes" id="UP000271031"/>
    </source>
</evidence>